<keyword evidence="6 8" id="KW-0472">Membrane</keyword>
<evidence type="ECO:0000256" key="6">
    <source>
        <dbReference type="ARBA" id="ARBA00023136"/>
    </source>
</evidence>
<proteinExistence type="predicted"/>
<dbReference type="InterPro" id="IPR052836">
    <property type="entry name" value="PRRT_domain-containing"/>
</dbReference>
<evidence type="ECO:0000256" key="8">
    <source>
        <dbReference type="SAM" id="Phobius"/>
    </source>
</evidence>
<evidence type="ECO:0000313" key="10">
    <source>
        <dbReference type="Ensembl" id="ENSNBRP00000008642.1"/>
    </source>
</evidence>
<organism evidence="10 11">
    <name type="scientific">Neolamprologus brichardi</name>
    <name type="common">Fairy cichlid</name>
    <name type="synonym">Lamprologus brichardi</name>
    <dbReference type="NCBI Taxonomy" id="32507"/>
    <lineage>
        <taxon>Eukaryota</taxon>
        <taxon>Metazoa</taxon>
        <taxon>Chordata</taxon>
        <taxon>Craniata</taxon>
        <taxon>Vertebrata</taxon>
        <taxon>Euteleostomi</taxon>
        <taxon>Actinopterygii</taxon>
        <taxon>Neopterygii</taxon>
        <taxon>Teleostei</taxon>
        <taxon>Neoteleostei</taxon>
        <taxon>Acanthomorphata</taxon>
        <taxon>Ovalentaria</taxon>
        <taxon>Cichlomorphae</taxon>
        <taxon>Cichliformes</taxon>
        <taxon>Cichlidae</taxon>
        <taxon>African cichlids</taxon>
        <taxon>Pseudocrenilabrinae</taxon>
        <taxon>Lamprologini</taxon>
        <taxon>Neolamprologus</taxon>
    </lineage>
</organism>
<dbReference type="STRING" id="32507.ENSNBRP00000008642"/>
<evidence type="ECO:0000256" key="2">
    <source>
        <dbReference type="ARBA" id="ARBA00022553"/>
    </source>
</evidence>
<feature type="transmembrane region" description="Helical" evidence="8">
    <location>
        <begin position="166"/>
        <end position="187"/>
    </location>
</feature>
<feature type="transmembrane region" description="Helical" evidence="8">
    <location>
        <begin position="307"/>
        <end position="331"/>
    </location>
</feature>
<dbReference type="OMA" id="ARCWAKL"/>
<feature type="compositionally biased region" description="Polar residues" evidence="7">
    <location>
        <begin position="504"/>
        <end position="513"/>
    </location>
</feature>
<feature type="domain" description="Proline-rich transmembrane protein 3/4" evidence="9">
    <location>
        <begin position="149"/>
        <end position="450"/>
    </location>
</feature>
<dbReference type="AlphaFoldDB" id="A0A3Q4GXV0"/>
<feature type="transmembrane region" description="Helical" evidence="8">
    <location>
        <begin position="267"/>
        <end position="287"/>
    </location>
</feature>
<dbReference type="PANTHER" id="PTHR35578">
    <property type="entry name" value="PROLINE-RICH TRANSMEMBRANE PROTEIN 4-RELATED"/>
    <property type="match status" value="1"/>
</dbReference>
<reference evidence="10" key="1">
    <citation type="submission" date="2025-08" db="UniProtKB">
        <authorList>
            <consortium name="Ensembl"/>
        </authorList>
    </citation>
    <scope>IDENTIFICATION</scope>
</reference>
<evidence type="ECO:0000256" key="5">
    <source>
        <dbReference type="ARBA" id="ARBA00022989"/>
    </source>
</evidence>
<keyword evidence="3 8" id="KW-0812">Transmembrane</keyword>
<evidence type="ECO:0000259" key="9">
    <source>
        <dbReference type="Pfam" id="PF25987"/>
    </source>
</evidence>
<feature type="transmembrane region" description="Helical" evidence="8">
    <location>
        <begin position="366"/>
        <end position="387"/>
    </location>
</feature>
<keyword evidence="5 8" id="KW-1133">Transmembrane helix</keyword>
<evidence type="ECO:0000256" key="7">
    <source>
        <dbReference type="SAM" id="MobiDB-lite"/>
    </source>
</evidence>
<dbReference type="Pfam" id="PF25987">
    <property type="entry name" value="PRRT3"/>
    <property type="match status" value="1"/>
</dbReference>
<keyword evidence="2" id="KW-0597">Phosphoprotein</keyword>
<feature type="transmembrane region" description="Helical" evidence="8">
    <location>
        <begin position="194"/>
        <end position="214"/>
    </location>
</feature>
<protein>
    <submittedName>
        <fullName evidence="10">Proline rich transmembrane protein 4b</fullName>
    </submittedName>
</protein>
<evidence type="ECO:0000313" key="11">
    <source>
        <dbReference type="Proteomes" id="UP000261580"/>
    </source>
</evidence>
<keyword evidence="4" id="KW-0732">Signal</keyword>
<dbReference type="PANTHER" id="PTHR35578:SF6">
    <property type="entry name" value="PROLINE-RICH TRANSMEMBRANE PROTEIN 4"/>
    <property type="match status" value="1"/>
</dbReference>
<accession>A0A3Q4GXV0</accession>
<feature type="region of interest" description="Disordered" evidence="7">
    <location>
        <begin position="588"/>
        <end position="612"/>
    </location>
</feature>
<dbReference type="Proteomes" id="UP000261580">
    <property type="component" value="Unassembled WGS sequence"/>
</dbReference>
<feature type="region of interest" description="Disordered" evidence="7">
    <location>
        <begin position="495"/>
        <end position="521"/>
    </location>
</feature>
<feature type="transmembrane region" description="Helical" evidence="8">
    <location>
        <begin position="234"/>
        <end position="255"/>
    </location>
</feature>
<reference evidence="10" key="2">
    <citation type="submission" date="2025-09" db="UniProtKB">
        <authorList>
            <consortium name="Ensembl"/>
        </authorList>
    </citation>
    <scope>IDENTIFICATION</scope>
</reference>
<sequence>MSNKITINYSCMETPDGLRNARTSSCGSEWADLTHTHSHHTPTLSHTCIPLLLGLAWFELLTRFYTGLNHLYFFLFIDLPSETPHILLYTEDWMSTSTNVAKEGCNRSTTTWDSTTYMDIKPTENATVINQSSSPFLIPAPPMLVPLYTDWNSAMATWGLAWEAHIYGAGCVFAMLTIASALNLLCLPLRCPTGCGYFALVSLFLLAAGCTRSFSLLYDAYGHEDRLPSTEASLMLYEAPFPCLTAAFGLVFLLLSMRSRMQLSYSAFQRPCFLACLVVLHFAAAFGPVTFLKFYQQKPPLCLFLSLISRGTFVALATFLSAAYFVFYIYVRADSKHIYHLNNTSPTPAERYNRCPFAESREWDRAAATVCLSALFSLACAGLQLYAMLNAMGVVGGAEVFHPWPWWAFQFSCRLCELGVCLTLALVVAQPVYCSDHLPTAGSCWTELLASKSPILPGSYQWTLSQQEKLAIVDTIGLGETESLPLYTLVDERLGNTGGREPSGASSFTSDSTADLRPPSPINLRRSIDEALFSEALFPMSLFSPARPFQCSDQSVNKHWTLPSNGLCDPVSADAGLYRTSSCVAIASQPQPPESEGNGVEGAPGSSSSSSLYRTSLGSSLVLCASPERHARQLLQQGGTGNVASSGHQGHADLQRHYHTLGAASQESLDLDMSTEADRSVQEEFISVCRQIDALSICSETIDL</sequence>
<dbReference type="Bgee" id="ENSNBRG00000006765">
    <property type="expression patterns" value="Expressed in zone of skin and 3 other cell types or tissues"/>
</dbReference>
<evidence type="ECO:0000256" key="1">
    <source>
        <dbReference type="ARBA" id="ARBA00004141"/>
    </source>
</evidence>
<evidence type="ECO:0000256" key="4">
    <source>
        <dbReference type="ARBA" id="ARBA00022729"/>
    </source>
</evidence>
<dbReference type="InterPro" id="IPR059081">
    <property type="entry name" value="PRRT3-4"/>
</dbReference>
<dbReference type="GeneTree" id="ENSGT00730000111591"/>
<evidence type="ECO:0000256" key="3">
    <source>
        <dbReference type="ARBA" id="ARBA00022692"/>
    </source>
</evidence>
<comment type="subcellular location">
    <subcellularLocation>
        <location evidence="1">Membrane</location>
        <topology evidence="1">Multi-pass membrane protein</topology>
    </subcellularLocation>
</comment>
<keyword evidence="11" id="KW-1185">Reference proteome</keyword>
<name>A0A3Q4GXV0_NEOBR</name>
<dbReference type="Ensembl" id="ENSNBRT00000008895.1">
    <property type="protein sequence ID" value="ENSNBRP00000008642.1"/>
    <property type="gene ID" value="ENSNBRG00000006765.1"/>
</dbReference>